<dbReference type="NCBIfam" id="TIGR03411">
    <property type="entry name" value="urea_trans_UrtD"/>
    <property type="match status" value="1"/>
</dbReference>
<dbReference type="Gene3D" id="3.40.50.300">
    <property type="entry name" value="P-loop containing nucleotide triphosphate hydrolases"/>
    <property type="match status" value="1"/>
</dbReference>
<dbReference type="PROSITE" id="PS50893">
    <property type="entry name" value="ABC_TRANSPORTER_2"/>
    <property type="match status" value="1"/>
</dbReference>
<evidence type="ECO:0000313" key="6">
    <source>
        <dbReference type="Proteomes" id="UP001526426"/>
    </source>
</evidence>
<keyword evidence="3 5" id="KW-0067">ATP-binding</keyword>
<dbReference type="SMART" id="SM00382">
    <property type="entry name" value="AAA"/>
    <property type="match status" value="1"/>
</dbReference>
<dbReference type="EMBL" id="JAIHOM010000016">
    <property type="protein sequence ID" value="MCW6035598.1"/>
    <property type="molecule type" value="Genomic_DNA"/>
</dbReference>
<dbReference type="InterPro" id="IPR003593">
    <property type="entry name" value="AAA+_ATPase"/>
</dbReference>
<dbReference type="CDD" id="cd03219">
    <property type="entry name" value="ABC_Mj1267_LivG_branched"/>
    <property type="match status" value="1"/>
</dbReference>
<dbReference type="InterPro" id="IPR017871">
    <property type="entry name" value="ABC_transporter-like_CS"/>
</dbReference>
<dbReference type="PANTHER" id="PTHR45772:SF8">
    <property type="entry name" value="HIGH-AFFINITY BRANCHED-CHAIN AMINO ACID TRANSPORT ATP-BINDING PROTEIN"/>
    <property type="match status" value="1"/>
</dbReference>
<evidence type="ECO:0000256" key="1">
    <source>
        <dbReference type="ARBA" id="ARBA00022448"/>
    </source>
</evidence>
<dbReference type="InterPro" id="IPR051120">
    <property type="entry name" value="ABC_AA/LPS_Transport"/>
</dbReference>
<evidence type="ECO:0000313" key="5">
    <source>
        <dbReference type="EMBL" id="MCW6035598.1"/>
    </source>
</evidence>
<protein>
    <submittedName>
        <fullName evidence="5">Urea ABC transporter ATP-binding protein UrtD</fullName>
    </submittedName>
</protein>
<dbReference type="RefSeq" id="WP_265263308.1">
    <property type="nucleotide sequence ID" value="NZ_JAIHOM010000016.1"/>
</dbReference>
<dbReference type="Pfam" id="PF00005">
    <property type="entry name" value="ABC_tran"/>
    <property type="match status" value="1"/>
</dbReference>
<evidence type="ECO:0000259" key="4">
    <source>
        <dbReference type="PROSITE" id="PS50893"/>
    </source>
</evidence>
<sequence>MTETILKIEDLTVSFDGFKAINNLNLSLKKGELRVIIGPNGAGKTTLQDVITGKVQPTTGQVYFKGRKITGLSEHEVARLGIGRKFQTPRVYLNLTVRQNLDLACNRNKNLLSTLFKTIPSTEKRHVVGLLETIGLTAKADLSASLLSHGEKQRLEIGMLVAQSPDLLLVDEPVAGLTDEETENVGALLLALAESHSIIVIEHDMEFVRQIARQVTVLHQGSVLFEGMMDEVQTNPNVIEVYLGKSPELTPEQMTVLQIIALFIDSDGLFEIDDKRQIISEVAAKFAGGQDPTLVEETLQLYLSEEIEWDYAIAQLQHPGQKEQVLQLSQDILTSRGMESSECKIYQTLVQQLTKEDVVPNAEEAF</sequence>
<evidence type="ECO:0000256" key="3">
    <source>
        <dbReference type="ARBA" id="ARBA00022840"/>
    </source>
</evidence>
<keyword evidence="2" id="KW-0547">Nucleotide-binding</keyword>
<name>A0ABT3L259_9CYAN</name>
<gene>
    <name evidence="5" type="primary">urtD</name>
    <name evidence="5" type="ORF">K4A83_04830</name>
</gene>
<feature type="domain" description="ABC transporter" evidence="4">
    <location>
        <begin position="6"/>
        <end position="245"/>
    </location>
</feature>
<comment type="caution">
    <text evidence="5">The sequence shown here is derived from an EMBL/GenBank/DDBJ whole genome shotgun (WGS) entry which is preliminary data.</text>
</comment>
<dbReference type="PROSITE" id="PS00211">
    <property type="entry name" value="ABC_TRANSPORTER_1"/>
    <property type="match status" value="1"/>
</dbReference>
<dbReference type="Proteomes" id="UP001526426">
    <property type="component" value="Unassembled WGS sequence"/>
</dbReference>
<dbReference type="SUPFAM" id="SSF52540">
    <property type="entry name" value="P-loop containing nucleoside triphosphate hydrolases"/>
    <property type="match status" value="1"/>
</dbReference>
<dbReference type="InterPro" id="IPR027417">
    <property type="entry name" value="P-loop_NTPase"/>
</dbReference>
<evidence type="ECO:0000256" key="2">
    <source>
        <dbReference type="ARBA" id="ARBA00022741"/>
    </source>
</evidence>
<dbReference type="GO" id="GO:0005524">
    <property type="term" value="F:ATP binding"/>
    <property type="evidence" value="ECO:0007669"/>
    <property type="project" value="UniProtKB-KW"/>
</dbReference>
<keyword evidence="1" id="KW-0813">Transport</keyword>
<keyword evidence="6" id="KW-1185">Reference proteome</keyword>
<dbReference type="InterPro" id="IPR017781">
    <property type="entry name" value="ABC_transptr_urea_ATP-bd_UrtD"/>
</dbReference>
<proteinExistence type="predicted"/>
<organism evidence="5 6">
    <name type="scientific">Spirulina subsalsa FACHB-351</name>
    <dbReference type="NCBI Taxonomy" id="234711"/>
    <lineage>
        <taxon>Bacteria</taxon>
        <taxon>Bacillati</taxon>
        <taxon>Cyanobacteriota</taxon>
        <taxon>Cyanophyceae</taxon>
        <taxon>Spirulinales</taxon>
        <taxon>Spirulinaceae</taxon>
        <taxon>Spirulina</taxon>
    </lineage>
</organism>
<accession>A0ABT3L259</accession>
<dbReference type="PANTHER" id="PTHR45772">
    <property type="entry name" value="CONSERVED COMPONENT OF ABC TRANSPORTER FOR NATURAL AMINO ACIDS-RELATED"/>
    <property type="match status" value="1"/>
</dbReference>
<dbReference type="InterPro" id="IPR003439">
    <property type="entry name" value="ABC_transporter-like_ATP-bd"/>
</dbReference>
<reference evidence="5 6" key="1">
    <citation type="submission" date="2021-08" db="EMBL/GenBank/DDBJ databases">
        <title>Draft genome sequence of Spirulina subsalsa with high tolerance to salinity and hype-accumulation of phycocyanin.</title>
        <authorList>
            <person name="Pei H."/>
            <person name="Jiang L."/>
        </authorList>
    </citation>
    <scope>NUCLEOTIDE SEQUENCE [LARGE SCALE GENOMIC DNA]</scope>
    <source>
        <strain evidence="5 6">FACHB-351</strain>
    </source>
</reference>